<evidence type="ECO:0000259" key="3">
    <source>
        <dbReference type="PROSITE" id="PS51762"/>
    </source>
</evidence>
<evidence type="ECO:0000313" key="5">
    <source>
        <dbReference type="Proteomes" id="UP001454036"/>
    </source>
</evidence>
<protein>
    <submittedName>
        <fullName evidence="4">Hydrolase</fullName>
    </submittedName>
</protein>
<dbReference type="EMBL" id="BAABME010000759">
    <property type="protein sequence ID" value="GAA0145283.1"/>
    <property type="molecule type" value="Genomic_DNA"/>
</dbReference>
<feature type="domain" description="GH16" evidence="3">
    <location>
        <begin position="1"/>
        <end position="103"/>
    </location>
</feature>
<sequence>MRMKISENNSDGLVTTFYLTNLVDGDYSKPHDEIDFEFILTKGILLQTNLFSNDRGNREQRFHLWFDPSKDFHTYEILWNYQQIVFFVDKIPIRHHLSPIVKI</sequence>
<dbReference type="GO" id="GO:0004553">
    <property type="term" value="F:hydrolase activity, hydrolyzing O-glycosyl compounds"/>
    <property type="evidence" value="ECO:0007669"/>
    <property type="project" value="InterPro"/>
</dbReference>
<dbReference type="Proteomes" id="UP001454036">
    <property type="component" value="Unassembled WGS sequence"/>
</dbReference>
<dbReference type="AlphaFoldDB" id="A0AAV3P224"/>
<dbReference type="Gene3D" id="2.60.120.200">
    <property type="match status" value="1"/>
</dbReference>
<keyword evidence="5" id="KW-1185">Reference proteome</keyword>
<dbReference type="PROSITE" id="PS51762">
    <property type="entry name" value="GH16_2"/>
    <property type="match status" value="1"/>
</dbReference>
<evidence type="ECO:0000256" key="2">
    <source>
        <dbReference type="ARBA" id="ARBA00023295"/>
    </source>
</evidence>
<dbReference type="InterPro" id="IPR000757">
    <property type="entry name" value="Beta-glucanase-like"/>
</dbReference>
<name>A0AAV3P224_LITER</name>
<reference evidence="4 5" key="1">
    <citation type="submission" date="2024-01" db="EMBL/GenBank/DDBJ databases">
        <title>The complete chloroplast genome sequence of Lithospermum erythrorhizon: insights into the phylogenetic relationship among Boraginaceae species and the maternal lineages of purple gromwells.</title>
        <authorList>
            <person name="Okada T."/>
            <person name="Watanabe K."/>
        </authorList>
    </citation>
    <scope>NUCLEOTIDE SEQUENCE [LARGE SCALE GENOMIC DNA]</scope>
</reference>
<dbReference type="PANTHER" id="PTHR31062">
    <property type="entry name" value="XYLOGLUCAN ENDOTRANSGLUCOSYLASE/HYDROLASE PROTEIN 8-RELATED"/>
    <property type="match status" value="1"/>
</dbReference>
<keyword evidence="2" id="KW-0326">Glycosidase</keyword>
<dbReference type="InterPro" id="IPR013320">
    <property type="entry name" value="ConA-like_dom_sf"/>
</dbReference>
<dbReference type="InterPro" id="IPR044791">
    <property type="entry name" value="Beta-glucanase/XTH"/>
</dbReference>
<organism evidence="4 5">
    <name type="scientific">Lithospermum erythrorhizon</name>
    <name type="common">Purple gromwell</name>
    <name type="synonym">Lithospermum officinale var. erythrorhizon</name>
    <dbReference type="NCBI Taxonomy" id="34254"/>
    <lineage>
        <taxon>Eukaryota</taxon>
        <taxon>Viridiplantae</taxon>
        <taxon>Streptophyta</taxon>
        <taxon>Embryophyta</taxon>
        <taxon>Tracheophyta</taxon>
        <taxon>Spermatophyta</taxon>
        <taxon>Magnoliopsida</taxon>
        <taxon>eudicotyledons</taxon>
        <taxon>Gunneridae</taxon>
        <taxon>Pentapetalae</taxon>
        <taxon>asterids</taxon>
        <taxon>lamiids</taxon>
        <taxon>Boraginales</taxon>
        <taxon>Boraginaceae</taxon>
        <taxon>Boraginoideae</taxon>
        <taxon>Lithospermeae</taxon>
        <taxon>Lithospermum</taxon>
    </lineage>
</organism>
<dbReference type="SUPFAM" id="SSF49899">
    <property type="entry name" value="Concanavalin A-like lectins/glucanases"/>
    <property type="match status" value="1"/>
</dbReference>
<comment type="caution">
    <text evidence="4">The sequence shown here is derived from an EMBL/GenBank/DDBJ whole genome shotgun (WGS) entry which is preliminary data.</text>
</comment>
<accession>A0AAV3P224</accession>
<evidence type="ECO:0000313" key="4">
    <source>
        <dbReference type="EMBL" id="GAA0145283.1"/>
    </source>
</evidence>
<proteinExistence type="predicted"/>
<evidence type="ECO:0000256" key="1">
    <source>
        <dbReference type="ARBA" id="ARBA00022801"/>
    </source>
</evidence>
<dbReference type="GO" id="GO:0005975">
    <property type="term" value="P:carbohydrate metabolic process"/>
    <property type="evidence" value="ECO:0007669"/>
    <property type="project" value="InterPro"/>
</dbReference>
<gene>
    <name evidence="4" type="ORF">LIER_05513</name>
</gene>
<keyword evidence="1 4" id="KW-0378">Hydrolase</keyword>
<dbReference type="Pfam" id="PF00722">
    <property type="entry name" value="Glyco_hydro_16"/>
    <property type="match status" value="1"/>
</dbReference>